<proteinExistence type="predicted"/>
<dbReference type="Gene3D" id="3.30.930.10">
    <property type="entry name" value="Bira Bifunctional Protein, Domain 2"/>
    <property type="match status" value="1"/>
</dbReference>
<dbReference type="Pfam" id="PF21948">
    <property type="entry name" value="LplA-B_cat"/>
    <property type="match status" value="1"/>
</dbReference>
<reference evidence="2 3" key="1">
    <citation type="submission" date="2019-03" db="EMBL/GenBank/DDBJ databases">
        <title>Genomic Encyclopedia of Type Strains, Phase III (KMG-III): the genomes of soil and plant-associated and newly described type strains.</title>
        <authorList>
            <person name="Whitman W."/>
        </authorList>
    </citation>
    <scope>NUCLEOTIDE SEQUENCE [LARGE SCALE GENOMIC DNA]</scope>
    <source>
        <strain evidence="2 3">VKM Ac-2570</strain>
    </source>
</reference>
<comment type="caution">
    <text evidence="2">The sequence shown here is derived from an EMBL/GenBank/DDBJ whole genome shotgun (WGS) entry which is preliminary data.</text>
</comment>
<gene>
    <name evidence="2" type="ORF">EV650_2995</name>
</gene>
<dbReference type="EMBL" id="SODF01000001">
    <property type="protein sequence ID" value="TDW24130.1"/>
    <property type="molecule type" value="Genomic_DNA"/>
</dbReference>
<sequence>MLLFTGAVDGGDEALELAIGHALVRRASAGELTEALRVYRPPAPVVVFGRRDTRLAGFGAAVLAARAAGFEPLVRAVGGRPVAYTTEALVIDHVKHERLAPDGMETRFTQYGSLYAEVLQTLGIDARVGPVPGEYCPGDYSVNARGAVKLVGTGQRVVRNGWLFSALVVVGDDDRLRPLLTDVYRHLELPFDPASVGSLAAEVPGLGVDTVQHQLLTAYGASAAEPIDDATVEVAKSLAADHRVL</sequence>
<dbReference type="RefSeq" id="WP_134119333.1">
    <property type="nucleotide sequence ID" value="NZ_SODF01000001.1"/>
</dbReference>
<dbReference type="InterPro" id="IPR045864">
    <property type="entry name" value="aa-tRNA-synth_II/BPL/LPL"/>
</dbReference>
<organism evidence="2 3">
    <name type="scientific">Kribbella kalugense</name>
    <dbReference type="NCBI Taxonomy" id="2512221"/>
    <lineage>
        <taxon>Bacteria</taxon>
        <taxon>Bacillati</taxon>
        <taxon>Actinomycetota</taxon>
        <taxon>Actinomycetes</taxon>
        <taxon>Propionibacteriales</taxon>
        <taxon>Kribbellaceae</taxon>
        <taxon>Kribbella</taxon>
    </lineage>
</organism>
<dbReference type="PROSITE" id="PS51733">
    <property type="entry name" value="BPL_LPL_CATALYTIC"/>
    <property type="match status" value="1"/>
</dbReference>
<evidence type="ECO:0000259" key="1">
    <source>
        <dbReference type="PROSITE" id="PS51733"/>
    </source>
</evidence>
<dbReference type="InterPro" id="IPR004143">
    <property type="entry name" value="BPL_LPL_catalytic"/>
</dbReference>
<evidence type="ECO:0000313" key="2">
    <source>
        <dbReference type="EMBL" id="TDW24130.1"/>
    </source>
</evidence>
<dbReference type="OrthoDB" id="5243608at2"/>
<protein>
    <recommendedName>
        <fullName evidence="1">BPL/LPL catalytic domain-containing protein</fullName>
    </recommendedName>
</protein>
<dbReference type="AlphaFoldDB" id="A0A4R8A734"/>
<dbReference type="Proteomes" id="UP000295447">
    <property type="component" value="Unassembled WGS sequence"/>
</dbReference>
<accession>A0A4R8A734</accession>
<keyword evidence="3" id="KW-1185">Reference proteome</keyword>
<evidence type="ECO:0000313" key="3">
    <source>
        <dbReference type="Proteomes" id="UP000295447"/>
    </source>
</evidence>
<dbReference type="SUPFAM" id="SSF55681">
    <property type="entry name" value="Class II aaRS and biotin synthetases"/>
    <property type="match status" value="1"/>
</dbReference>
<name>A0A4R8A734_9ACTN</name>
<feature type="domain" description="BPL/LPL catalytic" evidence="1">
    <location>
        <begin position="30"/>
        <end position="227"/>
    </location>
</feature>